<feature type="compositionally biased region" description="Basic and acidic residues" evidence="2">
    <location>
        <begin position="194"/>
        <end position="203"/>
    </location>
</feature>
<reference evidence="5" key="2">
    <citation type="submission" date="2025-09" db="UniProtKB">
        <authorList>
            <consortium name="Ensembl"/>
        </authorList>
    </citation>
    <scope>IDENTIFICATION</scope>
</reference>
<keyword evidence="1" id="KW-0734">Signal transduction inhibitor</keyword>
<dbReference type="Gene3D" id="1.10.167.10">
    <property type="entry name" value="Regulator of G-protein Signalling 4, domain 2"/>
    <property type="match status" value="1"/>
</dbReference>
<proteinExistence type="predicted"/>
<dbReference type="Pfam" id="PF00615">
    <property type="entry name" value="RGS"/>
    <property type="match status" value="1"/>
</dbReference>
<dbReference type="PROSITE" id="PS50004">
    <property type="entry name" value="C2"/>
    <property type="match status" value="1"/>
</dbReference>
<evidence type="ECO:0000259" key="4">
    <source>
        <dbReference type="PROSITE" id="PS50132"/>
    </source>
</evidence>
<feature type="region of interest" description="Disordered" evidence="2">
    <location>
        <begin position="152"/>
        <end position="273"/>
    </location>
</feature>
<dbReference type="InterPro" id="IPR024066">
    <property type="entry name" value="RGS_subdom1/3"/>
</dbReference>
<dbReference type="GO" id="GO:0009968">
    <property type="term" value="P:negative regulation of signal transduction"/>
    <property type="evidence" value="ECO:0007669"/>
    <property type="project" value="UniProtKB-KW"/>
</dbReference>
<dbReference type="GeneTree" id="ENSGT00940000154416"/>
<evidence type="ECO:0000313" key="6">
    <source>
        <dbReference type="Proteomes" id="UP000694388"/>
    </source>
</evidence>
<name>A0A8C4RED9_EPTBU</name>
<reference evidence="5" key="1">
    <citation type="submission" date="2025-08" db="UniProtKB">
        <authorList>
            <consortium name="Ensembl"/>
        </authorList>
    </citation>
    <scope>IDENTIFICATION</scope>
</reference>
<keyword evidence="6" id="KW-1185">Reference proteome</keyword>
<dbReference type="Pfam" id="PF00168">
    <property type="entry name" value="C2"/>
    <property type="match status" value="1"/>
</dbReference>
<dbReference type="Ensembl" id="ENSEBUT00000028053.1">
    <property type="protein sequence ID" value="ENSEBUP00000027477.1"/>
    <property type="gene ID" value="ENSEBUG00000016840.1"/>
</dbReference>
<dbReference type="Proteomes" id="UP000694388">
    <property type="component" value="Unplaced"/>
</dbReference>
<feature type="domain" description="C2" evidence="3">
    <location>
        <begin position="1"/>
        <end position="79"/>
    </location>
</feature>
<dbReference type="GO" id="GO:0005634">
    <property type="term" value="C:nucleus"/>
    <property type="evidence" value="ECO:0007669"/>
    <property type="project" value="TreeGrafter"/>
</dbReference>
<dbReference type="SUPFAM" id="SSF48097">
    <property type="entry name" value="Regulator of G-protein signaling, RGS"/>
    <property type="match status" value="1"/>
</dbReference>
<dbReference type="FunFam" id="1.10.167.10:FF:000001">
    <property type="entry name" value="Putative regulator of g-protein signaling 12"/>
    <property type="match status" value="1"/>
</dbReference>
<protein>
    <recommendedName>
        <fullName evidence="7">Regulator of G-protein signaling 3</fullName>
    </recommendedName>
</protein>
<dbReference type="InterPro" id="IPR036305">
    <property type="entry name" value="RGS_sf"/>
</dbReference>
<dbReference type="InterPro" id="IPR000008">
    <property type="entry name" value="C2_dom"/>
</dbReference>
<dbReference type="AlphaFoldDB" id="A0A8C4RED9"/>
<evidence type="ECO:0008006" key="7">
    <source>
        <dbReference type="Google" id="ProtNLM"/>
    </source>
</evidence>
<feature type="domain" description="RGS" evidence="4">
    <location>
        <begin position="348"/>
        <end position="464"/>
    </location>
</feature>
<dbReference type="InterPro" id="IPR035892">
    <property type="entry name" value="C2_domain_sf"/>
</dbReference>
<evidence type="ECO:0000256" key="1">
    <source>
        <dbReference type="ARBA" id="ARBA00022700"/>
    </source>
</evidence>
<evidence type="ECO:0000313" key="5">
    <source>
        <dbReference type="Ensembl" id="ENSEBUP00000027477.1"/>
    </source>
</evidence>
<dbReference type="PANTHER" id="PTHR46848:SF1">
    <property type="entry name" value="REGULATOR OF G-PROTEIN SIGNALING 3"/>
    <property type="match status" value="1"/>
</dbReference>
<sequence length="486" mass="54918">MVPDGDQERRQKTRTVCDCRSPVFQEFFIFPLVPADVQKRLLFTVWNRNGRERQRELLGCMSFGIKSLLDSDKVVRGWYYLLSAELGRTKHLKVASQCVKRGRGTSEPRRVLLPSVFNAGNVLGPTDQQLTAEVASCLNHRPSAIMEFALGSEEASSKSSSDGEKMRSEPQSENLKEQEYSAAQGVTVVEEEESRSVAAERGRVGRPLHRAKGQMSKKAPRDIPSLAMRPLLRRRTRSESSMSRNIGENTPNRVSPDQNLHPGASNKATGSDWELLQPDGSAGYWTSAMDDDGNEANQKPKTTNLAKDVKSRLRFLKRTPLYPPGILDKLNNMFVRPSVEEVRKWSQSLEKLLTHKYGHAAFLHFLKSEFSQENLEFWVACEEYKRLKSPAKLSVRAQRIYDEFVTTQAPKEVNLNSHARECTMAALCHPGPEAFDLAQRCIYGLMEQDSYPRFLRSQLYLDLLTPSSPVRASFLSSPSYSSTKPR</sequence>
<evidence type="ECO:0000259" key="3">
    <source>
        <dbReference type="PROSITE" id="PS50004"/>
    </source>
</evidence>
<dbReference type="SUPFAM" id="SSF49562">
    <property type="entry name" value="C2 domain (Calcium/lipid-binding domain, CaLB)"/>
    <property type="match status" value="1"/>
</dbReference>
<dbReference type="FunFam" id="1.10.196.10:FF:000001">
    <property type="entry name" value="Regulator of G-protein signaling 8"/>
    <property type="match status" value="1"/>
</dbReference>
<evidence type="ECO:0000256" key="2">
    <source>
        <dbReference type="SAM" id="MobiDB-lite"/>
    </source>
</evidence>
<dbReference type="Gene3D" id="2.60.40.150">
    <property type="entry name" value="C2 domain"/>
    <property type="match status" value="1"/>
</dbReference>
<dbReference type="PANTHER" id="PTHR46848">
    <property type="entry name" value="REGULATOR OF G-PROTEIN SIGNALING 3"/>
    <property type="match status" value="1"/>
</dbReference>
<dbReference type="Gene3D" id="1.10.196.10">
    <property type="match status" value="2"/>
</dbReference>
<organism evidence="5 6">
    <name type="scientific">Eptatretus burgeri</name>
    <name type="common">Inshore hagfish</name>
    <dbReference type="NCBI Taxonomy" id="7764"/>
    <lineage>
        <taxon>Eukaryota</taxon>
        <taxon>Metazoa</taxon>
        <taxon>Chordata</taxon>
        <taxon>Craniata</taxon>
        <taxon>Vertebrata</taxon>
        <taxon>Cyclostomata</taxon>
        <taxon>Myxini</taxon>
        <taxon>Myxiniformes</taxon>
        <taxon>Myxinidae</taxon>
        <taxon>Eptatretinae</taxon>
        <taxon>Eptatretus</taxon>
    </lineage>
</organism>
<accession>A0A8C4RED9</accession>
<dbReference type="GO" id="GO:0005886">
    <property type="term" value="C:plasma membrane"/>
    <property type="evidence" value="ECO:0007669"/>
    <property type="project" value="TreeGrafter"/>
</dbReference>
<dbReference type="SMART" id="SM00315">
    <property type="entry name" value="RGS"/>
    <property type="match status" value="1"/>
</dbReference>
<feature type="compositionally biased region" description="Polar residues" evidence="2">
    <location>
        <begin position="246"/>
        <end position="258"/>
    </location>
</feature>
<dbReference type="InterPro" id="IPR016137">
    <property type="entry name" value="RGS"/>
</dbReference>
<dbReference type="InterPro" id="IPR044926">
    <property type="entry name" value="RGS_subdomain_2"/>
</dbReference>
<dbReference type="PROSITE" id="PS50132">
    <property type="entry name" value="RGS"/>
    <property type="match status" value="1"/>
</dbReference>
<feature type="compositionally biased region" description="Basic and acidic residues" evidence="2">
    <location>
        <begin position="161"/>
        <end position="179"/>
    </location>
</feature>
<dbReference type="PRINTS" id="PR01301">
    <property type="entry name" value="RGSPROTEIN"/>
</dbReference>